<dbReference type="EMBL" id="LT629785">
    <property type="protein sequence ID" value="SDU27590.1"/>
    <property type="molecule type" value="Genomic_DNA"/>
</dbReference>
<dbReference type="RefSeq" id="WP_090196538.1">
    <property type="nucleotide sequence ID" value="NZ_LT629785.1"/>
</dbReference>
<evidence type="ECO:0000313" key="2">
    <source>
        <dbReference type="Proteomes" id="UP000243232"/>
    </source>
</evidence>
<dbReference type="AlphaFoldDB" id="A0A1H2H6U5"/>
<name>A0A1H2H6U5_9PSED</name>
<dbReference type="Proteomes" id="UP000243232">
    <property type="component" value="Chromosome I"/>
</dbReference>
<sequence length="169" mass="20235">MLTPENFINEFKRFARLTQDTNLTYCQNLDIRSIEFGFRDFYQLQHEFPNLNSKQAWAISSRLMRRLCAIVEPDSNKVFYIFTIEKARPSHCSYHSMWAGDDKDGREVRVPRRVYFKRLEYPFPVYVIENEDQFSAWRCDWFGTAYLSPEIAEKYFISAFLHRARVVTG</sequence>
<organism evidence="1 2">
    <name type="scientific">Pseudomonas pohangensis</name>
    <dbReference type="NCBI Taxonomy" id="364197"/>
    <lineage>
        <taxon>Bacteria</taxon>
        <taxon>Pseudomonadati</taxon>
        <taxon>Pseudomonadota</taxon>
        <taxon>Gammaproteobacteria</taxon>
        <taxon>Pseudomonadales</taxon>
        <taxon>Pseudomonadaceae</taxon>
        <taxon>Pseudomonas</taxon>
    </lineage>
</organism>
<gene>
    <name evidence="1" type="ORF">SAMN05216296_2796</name>
</gene>
<proteinExistence type="predicted"/>
<reference evidence="2" key="1">
    <citation type="submission" date="2016-10" db="EMBL/GenBank/DDBJ databases">
        <authorList>
            <person name="Varghese N."/>
            <person name="Submissions S."/>
        </authorList>
    </citation>
    <scope>NUCLEOTIDE SEQUENCE [LARGE SCALE GENOMIC DNA]</scope>
    <source>
        <strain evidence="2">DSM 17875</strain>
    </source>
</reference>
<accession>A0A1H2H6U5</accession>
<dbReference type="OrthoDB" id="6951428at2"/>
<keyword evidence="2" id="KW-1185">Reference proteome</keyword>
<evidence type="ECO:0000313" key="1">
    <source>
        <dbReference type="EMBL" id="SDU27590.1"/>
    </source>
</evidence>
<protein>
    <submittedName>
        <fullName evidence="1">Uncharacterized protein</fullName>
    </submittedName>
</protein>